<dbReference type="Proteomes" id="UP000661507">
    <property type="component" value="Unassembled WGS sequence"/>
</dbReference>
<dbReference type="AlphaFoldDB" id="A0A917L6Y9"/>
<protein>
    <submittedName>
        <fullName evidence="4">Glycolipid sulfotransferase</fullName>
    </submittedName>
</protein>
<organism evidence="4 5">
    <name type="scientific">Neoroseomonas lacus</name>
    <dbReference type="NCBI Taxonomy" id="287609"/>
    <lineage>
        <taxon>Bacteria</taxon>
        <taxon>Pseudomonadati</taxon>
        <taxon>Pseudomonadota</taxon>
        <taxon>Alphaproteobacteria</taxon>
        <taxon>Acetobacterales</taxon>
        <taxon>Acetobacteraceae</taxon>
        <taxon>Neoroseomonas</taxon>
    </lineage>
</organism>
<evidence type="ECO:0000259" key="3">
    <source>
        <dbReference type="Pfam" id="PF00685"/>
    </source>
</evidence>
<dbReference type="RefSeq" id="WP_188973434.1">
    <property type="nucleotide sequence ID" value="NZ_BMKW01000023.1"/>
</dbReference>
<dbReference type="SUPFAM" id="SSF52540">
    <property type="entry name" value="P-loop containing nucleoside triphosphate hydrolases"/>
    <property type="match status" value="1"/>
</dbReference>
<dbReference type="Pfam" id="PF00685">
    <property type="entry name" value="Sulfotransfer_1"/>
    <property type="match status" value="1"/>
</dbReference>
<comment type="caution">
    <text evidence="4">The sequence shown here is derived from an EMBL/GenBank/DDBJ whole genome shotgun (WGS) entry which is preliminary data.</text>
</comment>
<evidence type="ECO:0000256" key="2">
    <source>
        <dbReference type="ARBA" id="ARBA00022679"/>
    </source>
</evidence>
<accession>A0A917L6Y9</accession>
<evidence type="ECO:0000313" key="4">
    <source>
        <dbReference type="EMBL" id="GGJ42556.1"/>
    </source>
</evidence>
<dbReference type="GO" id="GO:0008146">
    <property type="term" value="F:sulfotransferase activity"/>
    <property type="evidence" value="ECO:0007669"/>
    <property type="project" value="InterPro"/>
</dbReference>
<evidence type="ECO:0000313" key="5">
    <source>
        <dbReference type="Proteomes" id="UP000661507"/>
    </source>
</evidence>
<name>A0A917L6Y9_9PROT</name>
<reference evidence="4" key="2">
    <citation type="submission" date="2020-09" db="EMBL/GenBank/DDBJ databases">
        <authorList>
            <person name="Sun Q."/>
            <person name="Zhou Y."/>
        </authorList>
    </citation>
    <scope>NUCLEOTIDE SEQUENCE</scope>
    <source>
        <strain evidence="4">CGMCC 1.3617</strain>
    </source>
</reference>
<evidence type="ECO:0000256" key="1">
    <source>
        <dbReference type="ARBA" id="ARBA00005771"/>
    </source>
</evidence>
<keyword evidence="2" id="KW-0808">Transferase</keyword>
<reference evidence="4" key="1">
    <citation type="journal article" date="2014" name="Int. J. Syst. Evol. Microbiol.">
        <title>Complete genome sequence of Corynebacterium casei LMG S-19264T (=DSM 44701T), isolated from a smear-ripened cheese.</title>
        <authorList>
            <consortium name="US DOE Joint Genome Institute (JGI-PGF)"/>
            <person name="Walter F."/>
            <person name="Albersmeier A."/>
            <person name="Kalinowski J."/>
            <person name="Ruckert C."/>
        </authorList>
    </citation>
    <scope>NUCLEOTIDE SEQUENCE</scope>
    <source>
        <strain evidence="4">CGMCC 1.3617</strain>
    </source>
</reference>
<feature type="domain" description="Sulfotransferase" evidence="3">
    <location>
        <begin position="21"/>
        <end position="276"/>
    </location>
</feature>
<proteinExistence type="inferred from homology"/>
<sequence>MRTYTGPFIDSSRWERFQPRPDDVLIATPPKCGTTWMQHIVGMLLMDTFEAGQPLSRRSPWLDALFASEREVFETLAAQTHRRFIKTHLPLDGLPSHGSWTYITVFRHPLDAMLSARDQRENMDPAHLVKLIAEVNDRPPQALPPRPQTDPATYLRNLIDSDAEPNGHSILGLADYANTLRAAWERRHEPNVHLFHYDEMSNDLGGQVGRLAGLLGVALDAERHRAIVEAATLDAMRPRVRETVPYADGSVFKDAEAFFRGGGRRGWPALLTPDEISGVGHRLEALVGREAAAWVLQDGAARNG</sequence>
<dbReference type="InterPro" id="IPR000863">
    <property type="entry name" value="Sulfotransferase_dom"/>
</dbReference>
<dbReference type="Gene3D" id="3.40.50.300">
    <property type="entry name" value="P-loop containing nucleotide triphosphate hydrolases"/>
    <property type="match status" value="1"/>
</dbReference>
<dbReference type="EMBL" id="BMKW01000023">
    <property type="protein sequence ID" value="GGJ42556.1"/>
    <property type="molecule type" value="Genomic_DNA"/>
</dbReference>
<keyword evidence="5" id="KW-1185">Reference proteome</keyword>
<dbReference type="PANTHER" id="PTHR11783">
    <property type="entry name" value="SULFOTRANSFERASE SULT"/>
    <property type="match status" value="1"/>
</dbReference>
<gene>
    <name evidence="4" type="ORF">GCM10011320_57800</name>
</gene>
<dbReference type="InterPro" id="IPR027417">
    <property type="entry name" value="P-loop_NTPase"/>
</dbReference>
<comment type="similarity">
    <text evidence="1">Belongs to the sulfotransferase 1 family.</text>
</comment>